<keyword evidence="2" id="KW-1185">Reference proteome</keyword>
<protein>
    <submittedName>
        <fullName evidence="1">Uncharacterized protein</fullName>
    </submittedName>
</protein>
<dbReference type="RefSeq" id="YP_009195742.1">
    <property type="nucleotide sequence ID" value="NC_028763.1"/>
</dbReference>
<organism evidence="1 2">
    <name type="scientific">Polaribacter phage P12002S</name>
    <dbReference type="NCBI Taxonomy" id="1647387"/>
    <lineage>
        <taxon>Viruses</taxon>
        <taxon>Duplodnaviria</taxon>
        <taxon>Heunggongvirae</taxon>
        <taxon>Uroviricota</taxon>
        <taxon>Caudoviricetes</taxon>
        <taxon>Incheonvirus</taxon>
        <taxon>Incheonvirus P12002S</taxon>
    </lineage>
</organism>
<evidence type="ECO:0000313" key="2">
    <source>
        <dbReference type="Proteomes" id="UP000204416"/>
    </source>
</evidence>
<dbReference type="EMBL" id="KR136260">
    <property type="protein sequence ID" value="AKG94324.1"/>
    <property type="molecule type" value="Genomic_DNA"/>
</dbReference>
<accession>A0A0F7IJR8</accession>
<sequence length="69" mass="8205">MTDQIIKNMLRGIDIDTLDMIERKKYNFHRQGLPKIQALYELVKENNDLSEPLQEIQELIEAYEITVKI</sequence>
<evidence type="ECO:0000313" key="1">
    <source>
        <dbReference type="EMBL" id="AKG94324.1"/>
    </source>
</evidence>
<dbReference type="Proteomes" id="UP000204416">
    <property type="component" value="Segment"/>
</dbReference>
<name>A0A0F7IJR8_9CAUD</name>
<gene>
    <name evidence="1" type="ORF">P12002S_0068</name>
</gene>
<proteinExistence type="predicted"/>
<reference evidence="1 2" key="1">
    <citation type="journal article" date="2015" name="Stand. Genomic Sci.">
        <title>Complete genome sequences of bacteriophages P12002L and P12002S, two lytic phages that infect a marine Polaribacter strain.</title>
        <authorList>
            <person name="Kang I."/>
            <person name="Jang H."/>
            <person name="Cho J.-C."/>
        </authorList>
    </citation>
    <scope>NUCLEOTIDE SEQUENCE [LARGE SCALE GENOMIC DNA]</scope>
</reference>
<dbReference type="KEGG" id="vg:26623038"/>
<dbReference type="OrthoDB" id="35186at10239"/>
<dbReference type="GeneID" id="26623038"/>